<evidence type="ECO:0000313" key="1">
    <source>
        <dbReference type="EMBL" id="KKL04650.1"/>
    </source>
</evidence>
<name>A0A0F9A594_9ZZZZ</name>
<gene>
    <name evidence="1" type="ORF">LCGC14_2613910</name>
</gene>
<organism evidence="1">
    <name type="scientific">marine sediment metagenome</name>
    <dbReference type="NCBI Taxonomy" id="412755"/>
    <lineage>
        <taxon>unclassified sequences</taxon>
        <taxon>metagenomes</taxon>
        <taxon>ecological metagenomes</taxon>
    </lineage>
</organism>
<dbReference type="EMBL" id="LAZR01044435">
    <property type="protein sequence ID" value="KKL04650.1"/>
    <property type="molecule type" value="Genomic_DNA"/>
</dbReference>
<feature type="non-terminal residue" evidence="1">
    <location>
        <position position="1"/>
    </location>
</feature>
<reference evidence="1" key="1">
    <citation type="journal article" date="2015" name="Nature">
        <title>Complex archaea that bridge the gap between prokaryotes and eukaryotes.</title>
        <authorList>
            <person name="Spang A."/>
            <person name="Saw J.H."/>
            <person name="Jorgensen S.L."/>
            <person name="Zaremba-Niedzwiedzka K."/>
            <person name="Martijn J."/>
            <person name="Lind A.E."/>
            <person name="van Eijk R."/>
            <person name="Schleper C."/>
            <person name="Guy L."/>
            <person name="Ettema T.J."/>
        </authorList>
    </citation>
    <scope>NUCLEOTIDE SEQUENCE</scope>
</reference>
<protein>
    <submittedName>
        <fullName evidence="1">Uncharacterized protein</fullName>
    </submittedName>
</protein>
<dbReference type="AlphaFoldDB" id="A0A0F9A594"/>
<comment type="caution">
    <text evidence="1">The sequence shown here is derived from an EMBL/GenBank/DDBJ whole genome shotgun (WGS) entry which is preliminary data.</text>
</comment>
<sequence>VILGAQTKPTVMPKIEWVREIVEVVIRQGSRCS</sequence>
<accession>A0A0F9A594</accession>
<proteinExistence type="predicted"/>